<dbReference type="CDD" id="cd00882">
    <property type="entry name" value="Ras_like_GTPase"/>
    <property type="match status" value="1"/>
</dbReference>
<dbReference type="AlphaFoldDB" id="A0A0D0CC28"/>
<dbReference type="OrthoDB" id="59699at2759"/>
<evidence type="ECO:0000313" key="3">
    <source>
        <dbReference type="EMBL" id="KIK55632.1"/>
    </source>
</evidence>
<dbReference type="InterPro" id="IPR027417">
    <property type="entry name" value="P-loop_NTPase"/>
</dbReference>
<protein>
    <recommendedName>
        <fullName evidence="2">G domain-containing protein</fullName>
    </recommendedName>
</protein>
<accession>A0A0D0CC28</accession>
<dbReference type="Pfam" id="PF01926">
    <property type="entry name" value="MMR_HSR1"/>
    <property type="match status" value="1"/>
</dbReference>
<reference evidence="3 4" key="1">
    <citation type="submission" date="2014-04" db="EMBL/GenBank/DDBJ databases">
        <title>Evolutionary Origins and Diversification of the Mycorrhizal Mutualists.</title>
        <authorList>
            <consortium name="DOE Joint Genome Institute"/>
            <consortium name="Mycorrhizal Genomics Consortium"/>
            <person name="Kohler A."/>
            <person name="Kuo A."/>
            <person name="Nagy L.G."/>
            <person name="Floudas D."/>
            <person name="Copeland A."/>
            <person name="Barry K.W."/>
            <person name="Cichocki N."/>
            <person name="Veneault-Fourrey C."/>
            <person name="LaButti K."/>
            <person name="Lindquist E.A."/>
            <person name="Lipzen A."/>
            <person name="Lundell T."/>
            <person name="Morin E."/>
            <person name="Murat C."/>
            <person name="Riley R."/>
            <person name="Ohm R."/>
            <person name="Sun H."/>
            <person name="Tunlid A."/>
            <person name="Henrissat B."/>
            <person name="Grigoriev I.V."/>
            <person name="Hibbett D.S."/>
            <person name="Martin F."/>
        </authorList>
    </citation>
    <scope>NUCLEOTIDE SEQUENCE [LARGE SCALE GENOMIC DNA]</scope>
    <source>
        <strain evidence="3 4">FD-317 M1</strain>
    </source>
</reference>
<proteinExistence type="predicted"/>
<evidence type="ECO:0000259" key="2">
    <source>
        <dbReference type="Pfam" id="PF01926"/>
    </source>
</evidence>
<feature type="non-terminal residue" evidence="3">
    <location>
        <position position="1"/>
    </location>
</feature>
<feature type="region of interest" description="Disordered" evidence="1">
    <location>
        <begin position="1"/>
        <end position="21"/>
    </location>
</feature>
<name>A0A0D0CC28_9AGAR</name>
<dbReference type="GO" id="GO:0005525">
    <property type="term" value="F:GTP binding"/>
    <property type="evidence" value="ECO:0007669"/>
    <property type="project" value="InterPro"/>
</dbReference>
<dbReference type="Gene3D" id="3.40.50.300">
    <property type="entry name" value="P-loop containing nucleotide triphosphate hydrolases"/>
    <property type="match status" value="1"/>
</dbReference>
<dbReference type="EMBL" id="KN834804">
    <property type="protein sequence ID" value="KIK55632.1"/>
    <property type="molecule type" value="Genomic_DNA"/>
</dbReference>
<dbReference type="Proteomes" id="UP000053593">
    <property type="component" value="Unassembled WGS sequence"/>
</dbReference>
<gene>
    <name evidence="3" type="ORF">GYMLUDRAFT_263975</name>
</gene>
<dbReference type="SUPFAM" id="SSF52540">
    <property type="entry name" value="P-loop containing nucleoside triphosphate hydrolases"/>
    <property type="match status" value="1"/>
</dbReference>
<sequence length="310" mass="35090">MQSTTLPMTRPERSLSVDSTSSMNTLKLSFEKFANVRQTVKGLCPRIRILVMGRRNAGKTTLLQKMANSSDGQAIIHSREGELIDPDTILRPSVERGHSHIENEITYPSDEDYIFHDSRGMEAGSEEELDILKAFIKDKQEQRYLSQRLHVIWLCLPVDNDRPLGQQEMAFFEHGTEGVPVISVFTKFEGRDTKAFSQLREDGKSMADARKEAPDKAMADFGEIQCQRFANVKNQPAYSVYLREMHKPSGSCKELTEITRQLVQNQVYQTLFSEIKTSDIKVKMAIALVHAIVLSSRNELAVGAHSQLKE</sequence>
<evidence type="ECO:0000313" key="4">
    <source>
        <dbReference type="Proteomes" id="UP000053593"/>
    </source>
</evidence>
<feature type="domain" description="G" evidence="2">
    <location>
        <begin position="48"/>
        <end position="187"/>
    </location>
</feature>
<dbReference type="InterPro" id="IPR006073">
    <property type="entry name" value="GTP-bd"/>
</dbReference>
<dbReference type="HOGENOM" id="CLU_023805_1_0_1"/>
<organism evidence="3 4">
    <name type="scientific">Collybiopsis luxurians FD-317 M1</name>
    <dbReference type="NCBI Taxonomy" id="944289"/>
    <lineage>
        <taxon>Eukaryota</taxon>
        <taxon>Fungi</taxon>
        <taxon>Dikarya</taxon>
        <taxon>Basidiomycota</taxon>
        <taxon>Agaricomycotina</taxon>
        <taxon>Agaricomycetes</taxon>
        <taxon>Agaricomycetidae</taxon>
        <taxon>Agaricales</taxon>
        <taxon>Marasmiineae</taxon>
        <taxon>Omphalotaceae</taxon>
        <taxon>Collybiopsis</taxon>
        <taxon>Collybiopsis luxurians</taxon>
    </lineage>
</organism>
<keyword evidence="4" id="KW-1185">Reference proteome</keyword>
<evidence type="ECO:0000256" key="1">
    <source>
        <dbReference type="SAM" id="MobiDB-lite"/>
    </source>
</evidence>